<name>A0A5B7IUL7_PORTR</name>
<evidence type="ECO:0000256" key="1">
    <source>
        <dbReference type="SAM" id="MobiDB-lite"/>
    </source>
</evidence>
<dbReference type="AlphaFoldDB" id="A0A5B7IUL7"/>
<evidence type="ECO:0000313" key="3">
    <source>
        <dbReference type="Proteomes" id="UP000324222"/>
    </source>
</evidence>
<reference evidence="2 3" key="1">
    <citation type="submission" date="2019-05" db="EMBL/GenBank/DDBJ databases">
        <title>Another draft genome of Portunus trituberculatus and its Hox gene families provides insights of decapod evolution.</title>
        <authorList>
            <person name="Jeong J.-H."/>
            <person name="Song I."/>
            <person name="Kim S."/>
            <person name="Choi T."/>
            <person name="Kim D."/>
            <person name="Ryu S."/>
            <person name="Kim W."/>
        </authorList>
    </citation>
    <scope>NUCLEOTIDE SEQUENCE [LARGE SCALE GENOMIC DNA]</scope>
    <source>
        <tissue evidence="2">Muscle</tissue>
    </source>
</reference>
<keyword evidence="3" id="KW-1185">Reference proteome</keyword>
<feature type="compositionally biased region" description="Basic and acidic residues" evidence="1">
    <location>
        <begin position="1"/>
        <end position="16"/>
    </location>
</feature>
<feature type="compositionally biased region" description="Polar residues" evidence="1">
    <location>
        <begin position="51"/>
        <end position="66"/>
    </location>
</feature>
<dbReference type="EMBL" id="VSRR010080379">
    <property type="protein sequence ID" value="MPC89241.1"/>
    <property type="molecule type" value="Genomic_DNA"/>
</dbReference>
<comment type="caution">
    <text evidence="2">The sequence shown here is derived from an EMBL/GenBank/DDBJ whole genome shotgun (WGS) entry which is preliminary data.</text>
</comment>
<protein>
    <submittedName>
        <fullName evidence="2">Uncharacterized protein</fullName>
    </submittedName>
</protein>
<gene>
    <name evidence="2" type="ORF">E2C01_084178</name>
</gene>
<organism evidence="2 3">
    <name type="scientific">Portunus trituberculatus</name>
    <name type="common">Swimming crab</name>
    <name type="synonym">Neptunus trituberculatus</name>
    <dbReference type="NCBI Taxonomy" id="210409"/>
    <lineage>
        <taxon>Eukaryota</taxon>
        <taxon>Metazoa</taxon>
        <taxon>Ecdysozoa</taxon>
        <taxon>Arthropoda</taxon>
        <taxon>Crustacea</taxon>
        <taxon>Multicrustacea</taxon>
        <taxon>Malacostraca</taxon>
        <taxon>Eumalacostraca</taxon>
        <taxon>Eucarida</taxon>
        <taxon>Decapoda</taxon>
        <taxon>Pleocyemata</taxon>
        <taxon>Brachyura</taxon>
        <taxon>Eubrachyura</taxon>
        <taxon>Portunoidea</taxon>
        <taxon>Portunidae</taxon>
        <taxon>Portuninae</taxon>
        <taxon>Portunus</taxon>
    </lineage>
</organism>
<feature type="region of interest" description="Disordered" evidence="1">
    <location>
        <begin position="1"/>
        <end position="72"/>
    </location>
</feature>
<accession>A0A5B7IUL7</accession>
<sequence length="72" mass="8061">MNALRSREEGKEEAARDWGASRPYKRFLNAGPAHVSLPYPSRSKPTHMPTPYQSTYAASPTPQNTSSRDELL</sequence>
<proteinExistence type="predicted"/>
<evidence type="ECO:0000313" key="2">
    <source>
        <dbReference type="EMBL" id="MPC89241.1"/>
    </source>
</evidence>
<dbReference type="Proteomes" id="UP000324222">
    <property type="component" value="Unassembled WGS sequence"/>
</dbReference>